<name>A0AAN7ZDJ2_9PEZI</name>
<reference evidence="7 8" key="1">
    <citation type="submission" date="2023-10" db="EMBL/GenBank/DDBJ databases">
        <title>Draft genome sequence of Xylaria bambusicola isolate GMP-LS, the root and basal stem rot pathogen of sugarcane in Indonesia.</title>
        <authorList>
            <person name="Selvaraj P."/>
            <person name="Muralishankar V."/>
            <person name="Muruganantham S."/>
            <person name="Sp S."/>
            <person name="Haryani S."/>
            <person name="Lau K.J.X."/>
            <person name="Naqvi N.I."/>
        </authorList>
    </citation>
    <scope>NUCLEOTIDE SEQUENCE [LARGE SCALE GENOMIC DNA]</scope>
    <source>
        <strain evidence="7">GMP-LS</strain>
    </source>
</reference>
<evidence type="ECO:0000256" key="2">
    <source>
        <dbReference type="ARBA" id="ARBA00022692"/>
    </source>
</evidence>
<feature type="transmembrane region" description="Helical" evidence="6">
    <location>
        <begin position="171"/>
        <end position="192"/>
    </location>
</feature>
<dbReference type="AlphaFoldDB" id="A0AAN7ZDJ2"/>
<proteinExistence type="predicted"/>
<evidence type="ECO:0000256" key="3">
    <source>
        <dbReference type="ARBA" id="ARBA00022989"/>
    </source>
</evidence>
<dbReference type="EMBL" id="JAWHQM010000073">
    <property type="protein sequence ID" value="KAK5636561.1"/>
    <property type="molecule type" value="Genomic_DNA"/>
</dbReference>
<keyword evidence="2 6" id="KW-0812">Transmembrane</keyword>
<dbReference type="PANTHER" id="PTHR31162:SF3">
    <property type="entry name" value="TRANSPORTER_MALIC ACID TRANSPORT PROTEIN, PUTATIVE-RELATED"/>
    <property type="match status" value="1"/>
</dbReference>
<comment type="caution">
    <text evidence="7">The sequence shown here is derived from an EMBL/GenBank/DDBJ whole genome shotgun (WGS) entry which is preliminary data.</text>
</comment>
<evidence type="ECO:0000256" key="6">
    <source>
        <dbReference type="SAM" id="Phobius"/>
    </source>
</evidence>
<dbReference type="PANTHER" id="PTHR31162">
    <property type="entry name" value="MALIC ACID TRANSPORT PROTEIN-RELATED"/>
    <property type="match status" value="1"/>
</dbReference>
<evidence type="ECO:0008006" key="9">
    <source>
        <dbReference type="Google" id="ProtNLM"/>
    </source>
</evidence>
<feature type="transmembrane region" description="Helical" evidence="6">
    <location>
        <begin position="443"/>
        <end position="463"/>
    </location>
</feature>
<feature type="region of interest" description="Disordered" evidence="5">
    <location>
        <begin position="298"/>
        <end position="324"/>
    </location>
</feature>
<dbReference type="Pfam" id="PF03595">
    <property type="entry name" value="SLAC1"/>
    <property type="match status" value="2"/>
</dbReference>
<organism evidence="7 8">
    <name type="scientific">Xylaria bambusicola</name>
    <dbReference type="NCBI Taxonomy" id="326684"/>
    <lineage>
        <taxon>Eukaryota</taxon>
        <taxon>Fungi</taxon>
        <taxon>Dikarya</taxon>
        <taxon>Ascomycota</taxon>
        <taxon>Pezizomycotina</taxon>
        <taxon>Sordariomycetes</taxon>
        <taxon>Xylariomycetidae</taxon>
        <taxon>Xylariales</taxon>
        <taxon>Xylariaceae</taxon>
        <taxon>Xylaria</taxon>
    </lineage>
</organism>
<keyword evidence="4 6" id="KW-0472">Membrane</keyword>
<accession>A0AAN7ZDJ2</accession>
<feature type="transmembrane region" description="Helical" evidence="6">
    <location>
        <begin position="399"/>
        <end position="423"/>
    </location>
</feature>
<dbReference type="Gene3D" id="1.50.10.150">
    <property type="entry name" value="Voltage-dependent anion channel"/>
    <property type="match status" value="2"/>
</dbReference>
<dbReference type="InterPro" id="IPR038665">
    <property type="entry name" value="Voltage-dep_anion_channel_sf"/>
</dbReference>
<dbReference type="GO" id="GO:0015140">
    <property type="term" value="F:malate transmembrane transporter activity"/>
    <property type="evidence" value="ECO:0007669"/>
    <property type="project" value="InterPro"/>
</dbReference>
<evidence type="ECO:0000256" key="4">
    <source>
        <dbReference type="ARBA" id="ARBA00023136"/>
    </source>
</evidence>
<feature type="transmembrane region" description="Helical" evidence="6">
    <location>
        <begin position="475"/>
        <end position="495"/>
    </location>
</feature>
<dbReference type="GO" id="GO:0016020">
    <property type="term" value="C:membrane"/>
    <property type="evidence" value="ECO:0007669"/>
    <property type="project" value="UniProtKB-SubCell"/>
</dbReference>
<comment type="subcellular location">
    <subcellularLocation>
        <location evidence="1">Membrane</location>
        <topology evidence="1">Multi-pass membrane protein</topology>
    </subcellularLocation>
</comment>
<evidence type="ECO:0000256" key="5">
    <source>
        <dbReference type="SAM" id="MobiDB-lite"/>
    </source>
</evidence>
<evidence type="ECO:0000313" key="8">
    <source>
        <dbReference type="Proteomes" id="UP001305414"/>
    </source>
</evidence>
<protein>
    <recommendedName>
        <fullName evidence="9">Malic acid transport protein</fullName>
    </recommendedName>
</protein>
<dbReference type="InterPro" id="IPR030185">
    <property type="entry name" value="Mae1"/>
</dbReference>
<gene>
    <name evidence="7" type="ORF">RRF57_012273</name>
</gene>
<sequence length="512" mass="57616">MPDDSSPRANLEAADDGNRTRQPPLRSQNRPGGPARNHSHNPFQHAQQYNGETLARMISAARMESSKYGKIGSAAINGPGSRWYGYTHDEVIVFGQVVLTTRLDLDHGKRILDRDRKALRGATGGVANVLYSGKPARGCHSCRHRTATLTEPMVVSHTYELRWLEGIGITFFLLNLVLFILNCILITMRFIMVPGSLMHSFLDDVESLIAIIMTNITQYGCPHTGPWLQQVMEVLFWVYLAISVVASTGMYLVLWSTQPYPNRRIHLYRTFPIQTMTPSWVFPAYPLLLNATFRHQPDLHGSSRPGRPQEQQTGNSHRGPHDPRHRFSHQLHDMRCLHLSADDSEIASGYATPWCDSNITDEDSSFLSVRRQFTVAGLVLLGQQAKDILPSDYPDKSQAVFVLELLSTLIGLWLWGLSVWFFIVSVGSLWKYTRNGHSMPFQMTWWSFVFPNTALANATLALAKALGSNGLQIYGCVLAAALVLAWIIVFIKMVWSLCNKQLLWPKELDKEG</sequence>
<evidence type="ECO:0000313" key="7">
    <source>
        <dbReference type="EMBL" id="KAK5636561.1"/>
    </source>
</evidence>
<feature type="region of interest" description="Disordered" evidence="5">
    <location>
        <begin position="1"/>
        <end position="43"/>
    </location>
</feature>
<evidence type="ECO:0000256" key="1">
    <source>
        <dbReference type="ARBA" id="ARBA00004141"/>
    </source>
</evidence>
<dbReference type="InterPro" id="IPR004695">
    <property type="entry name" value="SLAC1/Mae1/Ssu1/TehA"/>
</dbReference>
<feature type="transmembrane region" description="Helical" evidence="6">
    <location>
        <begin position="234"/>
        <end position="254"/>
    </location>
</feature>
<keyword evidence="3 6" id="KW-1133">Transmembrane helix</keyword>
<dbReference type="Proteomes" id="UP001305414">
    <property type="component" value="Unassembled WGS sequence"/>
</dbReference>
<keyword evidence="8" id="KW-1185">Reference proteome</keyword>